<reference evidence="13 14" key="1">
    <citation type="journal article" date="2015" name="Appl. Environ. Microbiol.">
        <title>The Geoglobus acetivorans genome: Fe(III) reduction, acetate utilization, autotrophic growth, and degradation of aromatic compounds in a hyperthermophilic archaeon.</title>
        <authorList>
            <person name="Mardanov A.V."/>
            <person name="Slododkina G.B."/>
            <person name="Slobodkin A.I."/>
            <person name="Beletsky A.V."/>
            <person name="Gavrilov S.N."/>
            <person name="Kublanov I.V."/>
            <person name="Bonch-Osmolovskaya E.A."/>
            <person name="Skryabin K.G."/>
            <person name="Ravin N.V."/>
        </authorList>
    </citation>
    <scope>NUCLEOTIDE SEQUENCE [LARGE SCALE GENOMIC DNA]</scope>
    <source>
        <strain evidence="13 14">SBH6</strain>
    </source>
</reference>
<keyword evidence="3 11" id="KW-0285">Flavoprotein</keyword>
<proteinExistence type="inferred from homology"/>
<dbReference type="InterPro" id="IPR011179">
    <property type="entry name" value="IPdP_isomerase"/>
</dbReference>
<keyword evidence="7 11" id="KW-0521">NADP</keyword>
<dbReference type="Gene3D" id="3.20.20.70">
    <property type="entry name" value="Aldolase class I"/>
    <property type="match status" value="1"/>
</dbReference>
<keyword evidence="6 11" id="KW-0460">Magnesium</keyword>
<organism evidence="13 14">
    <name type="scientific">Geoglobus acetivorans</name>
    <dbReference type="NCBI Taxonomy" id="565033"/>
    <lineage>
        <taxon>Archaea</taxon>
        <taxon>Methanobacteriati</taxon>
        <taxon>Methanobacteriota</taxon>
        <taxon>Archaeoglobi</taxon>
        <taxon>Archaeoglobales</taxon>
        <taxon>Archaeoglobaceae</taxon>
        <taxon>Geoglobus</taxon>
    </lineage>
</organism>
<comment type="catalytic activity">
    <reaction evidence="11">
        <text>isopentenyl diphosphate = dimethylallyl diphosphate</text>
        <dbReference type="Rhea" id="RHEA:23284"/>
        <dbReference type="ChEBI" id="CHEBI:57623"/>
        <dbReference type="ChEBI" id="CHEBI:128769"/>
        <dbReference type="EC" id="5.3.3.2"/>
    </reaction>
</comment>
<protein>
    <recommendedName>
        <fullName evidence="11">Isopentenyl-diphosphate delta-isomerase</fullName>
        <shortName evidence="11">IPP isomerase</shortName>
        <ecNumber evidence="11">5.3.3.2</ecNumber>
    </recommendedName>
    <alternativeName>
        <fullName evidence="11">Isopentenyl diphosphate:dimethylallyl diphosphate isomerase</fullName>
    </alternativeName>
    <alternativeName>
        <fullName evidence="11">Isopentenyl pyrophosphate isomerase</fullName>
    </alternativeName>
    <alternativeName>
        <fullName evidence="11">Type 2 isopentenyl diphosphate isomerase</fullName>
        <shortName evidence="11">IDI-2</shortName>
    </alternativeName>
</protein>
<comment type="cofactor">
    <cofactor evidence="11">
        <name>Mg(2+)</name>
        <dbReference type="ChEBI" id="CHEBI:18420"/>
    </cofactor>
</comment>
<sequence length="359" mass="39592">MTTTKRKLDHINICLNEDVESSYTGFGDVTFIHNPLPEVHYDEIDMEVSFLGKKLKAPFLIASMTGGHPETYEINKNLAIAVENAGIGMGVGSQRAGIEDETVANTFAVVREHAPNAFIYANIGLPQLIEKGIEYAEKAVEMIDADALAIHLNFLQEIVQPEGDRNAEGGFSIIREVASDLKVPVMIKETGAGIPREIAFSVREAGVKAIDIGGKGGTSWSGVEVYRIADELNRDVARDFWDWGIPTAFSIVDCHDVLPVVATGGIRNGIDAAKAIALGAKIASSALPFLKPAKCSVEDVERKIRYFLDGLKKVLFLTGCTHVYDLHKTKIFVSGLLKEWIEFRELDYLELVRRRFHDF</sequence>
<dbReference type="HAMAP" id="MF_00354">
    <property type="entry name" value="Idi_2"/>
    <property type="match status" value="1"/>
</dbReference>
<dbReference type="GO" id="GO:0010181">
    <property type="term" value="F:FMN binding"/>
    <property type="evidence" value="ECO:0007669"/>
    <property type="project" value="UniProtKB-UniRule"/>
</dbReference>
<evidence type="ECO:0000256" key="10">
    <source>
        <dbReference type="ARBA" id="ARBA00025810"/>
    </source>
</evidence>
<evidence type="ECO:0000313" key="13">
    <source>
        <dbReference type="EMBL" id="AIY90379.1"/>
    </source>
</evidence>
<comment type="cofactor">
    <cofactor evidence="1 11">
        <name>FMN</name>
        <dbReference type="ChEBI" id="CHEBI:58210"/>
    </cofactor>
</comment>
<evidence type="ECO:0000313" key="14">
    <source>
        <dbReference type="Proteomes" id="UP000030624"/>
    </source>
</evidence>
<feature type="binding site" evidence="11">
    <location>
        <position position="156"/>
    </location>
    <ligand>
        <name>substrate</name>
    </ligand>
</feature>
<dbReference type="eggNOG" id="arCOG00613">
    <property type="taxonomic scope" value="Archaea"/>
</dbReference>
<feature type="binding site" evidence="11">
    <location>
        <position position="122"/>
    </location>
    <ligand>
        <name>FMN</name>
        <dbReference type="ChEBI" id="CHEBI:58210"/>
    </ligand>
</feature>
<dbReference type="PIRSF" id="PIRSF003314">
    <property type="entry name" value="IPP_isomerase"/>
    <property type="match status" value="1"/>
</dbReference>
<dbReference type="RefSeq" id="WP_048092151.1">
    <property type="nucleotide sequence ID" value="NZ_CP009552.1"/>
</dbReference>
<dbReference type="PANTHER" id="PTHR43665">
    <property type="entry name" value="ISOPENTENYL-DIPHOSPHATE DELTA-ISOMERASE"/>
    <property type="match status" value="1"/>
</dbReference>
<feature type="domain" description="FMN-dependent dehydrogenase" evidence="12">
    <location>
        <begin position="174"/>
        <end position="330"/>
    </location>
</feature>
<dbReference type="EMBL" id="CP009552">
    <property type="protein sequence ID" value="AIY90379.1"/>
    <property type="molecule type" value="Genomic_DNA"/>
</dbReference>
<evidence type="ECO:0000259" key="12">
    <source>
        <dbReference type="Pfam" id="PF01070"/>
    </source>
</evidence>
<dbReference type="GO" id="GO:0070402">
    <property type="term" value="F:NADPH binding"/>
    <property type="evidence" value="ECO:0007669"/>
    <property type="project" value="UniProtKB-UniRule"/>
</dbReference>
<feature type="binding site" evidence="11">
    <location>
        <begin position="93"/>
        <end position="95"/>
    </location>
    <ligand>
        <name>substrate</name>
    </ligand>
</feature>
<dbReference type="Proteomes" id="UP000030624">
    <property type="component" value="Chromosome"/>
</dbReference>
<dbReference type="EC" id="5.3.3.2" evidence="11"/>
<comment type="similarity">
    <text evidence="11">Belongs to the IPP isomerase type 2 family.</text>
</comment>
<keyword evidence="5 11" id="KW-0479">Metal-binding</keyword>
<feature type="binding site" evidence="11">
    <location>
        <begin position="63"/>
        <end position="65"/>
    </location>
    <ligand>
        <name>FMN</name>
        <dbReference type="ChEBI" id="CHEBI:58210"/>
    </ligand>
</feature>
<evidence type="ECO:0000256" key="6">
    <source>
        <dbReference type="ARBA" id="ARBA00022842"/>
    </source>
</evidence>
<comment type="function">
    <text evidence="11">Involved in the biosynthesis of isoprenoids. Catalyzes the 1,3-allylic rearrangement of the homoallylic substrate isopentenyl (IPP) to its allylic isomer, dimethylallyl diphosphate (DMAPP).</text>
</comment>
<evidence type="ECO:0000256" key="3">
    <source>
        <dbReference type="ARBA" id="ARBA00022630"/>
    </source>
</evidence>
<dbReference type="KEGG" id="gac:GACE_1338"/>
<dbReference type="GO" id="GO:0000287">
    <property type="term" value="F:magnesium ion binding"/>
    <property type="evidence" value="ECO:0007669"/>
    <property type="project" value="UniProtKB-UniRule"/>
</dbReference>
<dbReference type="GO" id="GO:0004452">
    <property type="term" value="F:isopentenyl-diphosphate delta-isomerase activity"/>
    <property type="evidence" value="ECO:0007669"/>
    <property type="project" value="UniProtKB-UniRule"/>
</dbReference>
<dbReference type="HOGENOM" id="CLU_065515_1_0_2"/>
<dbReference type="STRING" id="565033.GACE_1338"/>
<feature type="binding site" evidence="11">
    <location>
        <position position="157"/>
    </location>
    <ligand>
        <name>Mg(2+)</name>
        <dbReference type="ChEBI" id="CHEBI:18420"/>
    </ligand>
</feature>
<dbReference type="CDD" id="cd02811">
    <property type="entry name" value="IDI-2_FMN"/>
    <property type="match status" value="1"/>
</dbReference>
<keyword evidence="2 11" id="KW-0963">Cytoplasm</keyword>
<accession>A0A0A7GEC6</accession>
<keyword evidence="4 11" id="KW-0288">FMN</keyword>
<feature type="binding site" evidence="11">
    <location>
        <position position="188"/>
    </location>
    <ligand>
        <name>FMN</name>
        <dbReference type="ChEBI" id="CHEBI:58210"/>
    </ligand>
</feature>
<dbReference type="NCBIfam" id="TIGR02151">
    <property type="entry name" value="IPP_isom_2"/>
    <property type="match status" value="1"/>
</dbReference>
<feature type="binding site" evidence="11">
    <location>
        <position position="218"/>
    </location>
    <ligand>
        <name>FMN</name>
        <dbReference type="ChEBI" id="CHEBI:58210"/>
    </ligand>
</feature>
<feature type="binding site" evidence="11">
    <location>
        <begin position="286"/>
        <end position="287"/>
    </location>
    <ligand>
        <name>FMN</name>
        <dbReference type="ChEBI" id="CHEBI:58210"/>
    </ligand>
</feature>
<gene>
    <name evidence="11" type="primary">fni</name>
    <name evidence="13" type="ORF">GACE_1338</name>
</gene>
<dbReference type="InterPro" id="IPR013785">
    <property type="entry name" value="Aldolase_TIM"/>
</dbReference>
<name>A0A0A7GEC6_GEOAI</name>
<comment type="subunit">
    <text evidence="10 11">Homooctamer. Dimer of tetramers.</text>
</comment>
<comment type="caution">
    <text evidence="11">Lacks conserved residue(s) required for the propagation of feature annotation.</text>
</comment>
<evidence type="ECO:0000256" key="7">
    <source>
        <dbReference type="ARBA" id="ARBA00022857"/>
    </source>
</evidence>
<dbReference type="GeneID" id="24797918"/>
<evidence type="ECO:0000256" key="5">
    <source>
        <dbReference type="ARBA" id="ARBA00022723"/>
    </source>
</evidence>
<feature type="binding site" evidence="11">
    <location>
        <position position="93"/>
    </location>
    <ligand>
        <name>FMN</name>
        <dbReference type="ChEBI" id="CHEBI:58210"/>
    </ligand>
</feature>
<evidence type="ECO:0000256" key="4">
    <source>
        <dbReference type="ARBA" id="ARBA00022643"/>
    </source>
</evidence>
<evidence type="ECO:0000256" key="8">
    <source>
        <dbReference type="ARBA" id="ARBA00023229"/>
    </source>
</evidence>
<feature type="binding site" evidence="11">
    <location>
        <begin position="265"/>
        <end position="267"/>
    </location>
    <ligand>
        <name>FMN</name>
        <dbReference type="ChEBI" id="CHEBI:58210"/>
    </ligand>
</feature>
<evidence type="ECO:0000256" key="2">
    <source>
        <dbReference type="ARBA" id="ARBA00022490"/>
    </source>
</evidence>
<dbReference type="SUPFAM" id="SSF51395">
    <property type="entry name" value="FMN-linked oxidoreductases"/>
    <property type="match status" value="1"/>
</dbReference>
<dbReference type="InterPro" id="IPR000262">
    <property type="entry name" value="FMN-dep_DH"/>
</dbReference>
<dbReference type="AlphaFoldDB" id="A0A0A7GEC6"/>
<dbReference type="PANTHER" id="PTHR43665:SF1">
    <property type="entry name" value="ISOPENTENYL-DIPHOSPHATE DELTA-ISOMERASE"/>
    <property type="match status" value="1"/>
</dbReference>
<keyword evidence="9 11" id="KW-0413">Isomerase</keyword>
<dbReference type="GO" id="GO:0016491">
    <property type="term" value="F:oxidoreductase activity"/>
    <property type="evidence" value="ECO:0007669"/>
    <property type="project" value="InterPro"/>
</dbReference>
<comment type="subcellular location">
    <subcellularLocation>
        <location evidence="11">Cytoplasm</location>
    </subcellularLocation>
</comment>
<feature type="binding site" evidence="11">
    <location>
        <begin position="6"/>
        <end position="7"/>
    </location>
    <ligand>
        <name>substrate</name>
    </ligand>
</feature>
<dbReference type="GO" id="GO:0005737">
    <property type="term" value="C:cytoplasm"/>
    <property type="evidence" value="ECO:0007669"/>
    <property type="project" value="UniProtKB-SubCell"/>
</dbReference>
<dbReference type="Pfam" id="PF01070">
    <property type="entry name" value="FMN_dh"/>
    <property type="match status" value="1"/>
</dbReference>
<evidence type="ECO:0000256" key="9">
    <source>
        <dbReference type="ARBA" id="ARBA00023235"/>
    </source>
</evidence>
<keyword evidence="8 11" id="KW-0414">Isoprene biosynthesis</keyword>
<comment type="cofactor">
    <cofactor evidence="11">
        <name>NADPH</name>
        <dbReference type="ChEBI" id="CHEBI:57783"/>
    </cofactor>
</comment>
<dbReference type="GO" id="GO:0008299">
    <property type="term" value="P:isoprenoid biosynthetic process"/>
    <property type="evidence" value="ECO:0007669"/>
    <property type="project" value="UniProtKB-UniRule"/>
</dbReference>
<evidence type="ECO:0000256" key="1">
    <source>
        <dbReference type="ARBA" id="ARBA00001917"/>
    </source>
</evidence>
<evidence type="ECO:0000256" key="11">
    <source>
        <dbReference type="HAMAP-Rule" id="MF_00354"/>
    </source>
</evidence>
<dbReference type="SMART" id="SM01240">
    <property type="entry name" value="IMPDH"/>
    <property type="match status" value="1"/>
</dbReference>